<accession>A0AAD5KMX0</accession>
<dbReference type="GO" id="GO:0046872">
    <property type="term" value="F:metal ion binding"/>
    <property type="evidence" value="ECO:0007669"/>
    <property type="project" value="UniProtKB-KW"/>
</dbReference>
<feature type="domain" description="Sphingomyelin phosphodiesterase C-terminal" evidence="9">
    <location>
        <begin position="321"/>
        <end position="459"/>
    </location>
</feature>
<dbReference type="GO" id="GO:0005615">
    <property type="term" value="C:extracellular space"/>
    <property type="evidence" value="ECO:0007669"/>
    <property type="project" value="TreeGrafter"/>
</dbReference>
<dbReference type="PANTHER" id="PTHR10340">
    <property type="entry name" value="SPHINGOMYELIN PHOSPHODIESTERASE"/>
    <property type="match status" value="1"/>
</dbReference>
<organism evidence="10 11">
    <name type="scientific">Daphnia sinensis</name>
    <dbReference type="NCBI Taxonomy" id="1820382"/>
    <lineage>
        <taxon>Eukaryota</taxon>
        <taxon>Metazoa</taxon>
        <taxon>Ecdysozoa</taxon>
        <taxon>Arthropoda</taxon>
        <taxon>Crustacea</taxon>
        <taxon>Branchiopoda</taxon>
        <taxon>Diplostraca</taxon>
        <taxon>Cladocera</taxon>
        <taxon>Anomopoda</taxon>
        <taxon>Daphniidae</taxon>
        <taxon>Daphnia</taxon>
        <taxon>Daphnia similis group</taxon>
    </lineage>
</organism>
<evidence type="ECO:0000256" key="7">
    <source>
        <dbReference type="ARBA" id="ARBA00023180"/>
    </source>
</evidence>
<evidence type="ECO:0000256" key="4">
    <source>
        <dbReference type="ARBA" id="ARBA00022729"/>
    </source>
</evidence>
<dbReference type="AlphaFoldDB" id="A0AAD5KMX0"/>
<evidence type="ECO:0000256" key="3">
    <source>
        <dbReference type="ARBA" id="ARBA00022723"/>
    </source>
</evidence>
<gene>
    <name evidence="10" type="ORF">GHT06_018733</name>
</gene>
<reference evidence="10 11" key="1">
    <citation type="submission" date="2022-05" db="EMBL/GenBank/DDBJ databases">
        <title>A multi-omics perspective on studying reproductive biology in Daphnia sinensis.</title>
        <authorList>
            <person name="Jia J."/>
        </authorList>
    </citation>
    <scope>NUCLEOTIDE SEQUENCE [LARGE SCALE GENOMIC DNA]</scope>
    <source>
        <strain evidence="10 11">WSL</strain>
    </source>
</reference>
<dbReference type="SUPFAM" id="SSF56300">
    <property type="entry name" value="Metallo-dependent phosphatases"/>
    <property type="match status" value="1"/>
</dbReference>
<evidence type="ECO:0000256" key="5">
    <source>
        <dbReference type="ARBA" id="ARBA00022801"/>
    </source>
</evidence>
<evidence type="ECO:0000259" key="9">
    <source>
        <dbReference type="Pfam" id="PF19272"/>
    </source>
</evidence>
<keyword evidence="6" id="KW-0862">Zinc</keyword>
<dbReference type="InterPro" id="IPR045473">
    <property type="entry name" value="ASM_C"/>
</dbReference>
<protein>
    <recommendedName>
        <fullName evidence="9">Sphingomyelin phosphodiesterase C-terminal domain-containing protein</fullName>
    </recommendedName>
</protein>
<evidence type="ECO:0000313" key="10">
    <source>
        <dbReference type="EMBL" id="KAI9556159.1"/>
    </source>
</evidence>
<comment type="caution">
    <text evidence="10">The sequence shown here is derived from an EMBL/GenBank/DDBJ whole genome shotgun (WGS) entry which is preliminary data.</text>
</comment>
<dbReference type="GO" id="GO:0008081">
    <property type="term" value="F:phosphoric diester hydrolase activity"/>
    <property type="evidence" value="ECO:0007669"/>
    <property type="project" value="TreeGrafter"/>
</dbReference>
<evidence type="ECO:0000313" key="11">
    <source>
        <dbReference type="Proteomes" id="UP000820818"/>
    </source>
</evidence>
<dbReference type="Gene3D" id="3.60.21.10">
    <property type="match status" value="1"/>
</dbReference>
<evidence type="ECO:0000256" key="2">
    <source>
        <dbReference type="ARBA" id="ARBA00008234"/>
    </source>
</evidence>
<dbReference type="Proteomes" id="UP000820818">
    <property type="component" value="Linkage Group LG7"/>
</dbReference>
<evidence type="ECO:0000256" key="8">
    <source>
        <dbReference type="SAM" id="SignalP"/>
    </source>
</evidence>
<feature type="chain" id="PRO_5041976131" description="Sphingomyelin phosphodiesterase C-terminal domain-containing protein" evidence="8">
    <location>
        <begin position="27"/>
        <end position="499"/>
    </location>
</feature>
<keyword evidence="7" id="KW-0325">Glycoprotein</keyword>
<evidence type="ECO:0000256" key="6">
    <source>
        <dbReference type="ARBA" id="ARBA00022833"/>
    </source>
</evidence>
<dbReference type="InterPro" id="IPR029052">
    <property type="entry name" value="Metallo-depent_PP-like"/>
</dbReference>
<keyword evidence="3" id="KW-0479">Metal-binding</keyword>
<keyword evidence="5" id="KW-0378">Hydrolase</keyword>
<comment type="cofactor">
    <cofactor evidence="1">
        <name>Zn(2+)</name>
        <dbReference type="ChEBI" id="CHEBI:29105"/>
    </cofactor>
</comment>
<dbReference type="PANTHER" id="PTHR10340:SF57">
    <property type="entry name" value="METALLOPHOS DOMAIN-CONTAINING PROTEIN"/>
    <property type="match status" value="1"/>
</dbReference>
<dbReference type="EMBL" id="WJBH02000007">
    <property type="protein sequence ID" value="KAI9556159.1"/>
    <property type="molecule type" value="Genomic_DNA"/>
</dbReference>
<dbReference type="InterPro" id="IPR041805">
    <property type="entry name" value="ASMase/PPN1_MPP"/>
</dbReference>
<name>A0AAD5KMX0_9CRUS</name>
<dbReference type="CDD" id="cd00842">
    <property type="entry name" value="MPP_ASMase"/>
    <property type="match status" value="1"/>
</dbReference>
<keyword evidence="4 8" id="KW-0732">Signal</keyword>
<feature type="signal peptide" evidence="8">
    <location>
        <begin position="1"/>
        <end position="26"/>
    </location>
</feature>
<comment type="similarity">
    <text evidence="2">Belongs to the acid sphingomyelinase family.</text>
</comment>
<keyword evidence="11" id="KW-1185">Reference proteome</keyword>
<evidence type="ECO:0000256" key="1">
    <source>
        <dbReference type="ARBA" id="ARBA00001947"/>
    </source>
</evidence>
<sequence length="499" mass="56188">MALLRLATTLLGLVVIICHLTPTARAGIGYFWHVTDFHYDANLTGAGDGSCGNGLNKKNGLVGNNNNQQGHQNQHVVERFGSYRCDSTWQLVVSAVQAMKSITGEDIEFLLWTGDSAARWMAAPGDDGKSRVHDAVSAVSLLIRRYFPGTAVYPVVGGADVWPRGQTSFGNTAQPYHELANLWRVWLPPEAEATFKKGGYYVIEQARLQLHLIALNTNYYSEVNHATAENDDMDPGGQFAWFESILLKARRRRGTVYIFGHVPPGIYERHYSRQALHWFQDRFNRKYLNMVQSYSDVIAGQFFGHAHTDSFRVIYDDNGRPISWILLAPAVSPREPGLAEGTGPNNPAIRLIKFNTNDGQVLDYSQYYLNLTEANAIGRAEWRRAYNFTQLYKMPDVNPIALHNVAAAMLTHPNVFQNYYTVNHMLRDGLPYCGSLCRQVHFCSATQIDYADYDDCIVTALMASSRSKASSWKNHFTSTCWRLILLVIPFQFVLGNKQL</sequence>
<proteinExistence type="inferred from homology"/>
<dbReference type="Pfam" id="PF19272">
    <property type="entry name" value="ASMase_C"/>
    <property type="match status" value="1"/>
</dbReference>